<keyword evidence="2" id="KW-0963">Cytoplasm</keyword>
<dbReference type="GO" id="GO:0005856">
    <property type="term" value="C:cytoskeleton"/>
    <property type="evidence" value="ECO:0007669"/>
    <property type="project" value="UniProtKB-SubCell"/>
</dbReference>
<accession>A0A7D9JET9</accession>
<dbReference type="Gene3D" id="3.30.420.40">
    <property type="match status" value="1"/>
</dbReference>
<dbReference type="SUPFAM" id="SSF53067">
    <property type="entry name" value="Actin-like ATPase domain"/>
    <property type="match status" value="1"/>
</dbReference>
<dbReference type="Pfam" id="PF00022">
    <property type="entry name" value="Actin"/>
    <property type="match status" value="1"/>
</dbReference>
<dbReference type="AlphaFoldDB" id="A0A7D9JET9"/>
<feature type="region of interest" description="Disordered" evidence="7">
    <location>
        <begin position="42"/>
        <end position="62"/>
    </location>
</feature>
<feature type="compositionally biased region" description="Basic and acidic residues" evidence="7">
    <location>
        <begin position="176"/>
        <end position="189"/>
    </location>
</feature>
<keyword evidence="3" id="KW-0547">Nucleotide-binding</keyword>
<evidence type="ECO:0000256" key="8">
    <source>
        <dbReference type="SAM" id="Phobius"/>
    </source>
</evidence>
<comment type="similarity">
    <text evidence="6">Belongs to the actin family.</text>
</comment>
<dbReference type="InterPro" id="IPR004000">
    <property type="entry name" value="Actin"/>
</dbReference>
<keyword evidence="5" id="KW-0206">Cytoskeleton</keyword>
<evidence type="ECO:0000256" key="1">
    <source>
        <dbReference type="ARBA" id="ARBA00004245"/>
    </source>
</evidence>
<sequence length="430" mass="48157">MPYDMNERARSGGMGLDVDFTIDLSKDSEAIQNNDLIGLLNSHEATSDDDKTLQESESPRNEELGLDVDFTIDLNEDCKTVEEDDLIDLLRNQSDAFSSQESLDVDDNNFSEGNSEMSETFKAERSGRLLGTNNNSMRKGTLEQEDNLCGLQPKQDSEGANDGINERHPRTVGSTEDQRGIPEGHHLMSEDSDDDDFGRVLEDIQEEESEYEDLMRYKGTQVDSNDNNVPEPVTFIVPSTSDLRSARLAGHNMNLSENASSASFTSSIIVDPGSGYCKAGFSIDDQPRVVIPSVVGKPRSQVVNSGRYKDFYVGEEAKHLHQVLNLHRPLKNGRVHNWELMEKLLDEVYEELRCESDQYPVLLSEPVVNPKSSREEMIQVLFETFHVPAAYSCAQASLSLFATGRTTGMILSLFSLVYEIIFFSAWFSFK</sequence>
<comment type="subcellular location">
    <subcellularLocation>
        <location evidence="1">Cytoplasm</location>
        <location evidence="1">Cytoskeleton</location>
    </subcellularLocation>
</comment>
<evidence type="ECO:0000256" key="4">
    <source>
        <dbReference type="ARBA" id="ARBA00022840"/>
    </source>
</evidence>
<keyword evidence="8" id="KW-0472">Membrane</keyword>
<keyword evidence="8" id="KW-0812">Transmembrane</keyword>
<dbReference type="PRINTS" id="PR00190">
    <property type="entry name" value="ACTIN"/>
</dbReference>
<evidence type="ECO:0000256" key="6">
    <source>
        <dbReference type="RuleBase" id="RU000487"/>
    </source>
</evidence>
<dbReference type="EMBL" id="CACRXK020015390">
    <property type="protein sequence ID" value="CAB4028307.1"/>
    <property type="molecule type" value="Genomic_DNA"/>
</dbReference>
<gene>
    <name evidence="9" type="ORF">PACLA_8A082217</name>
</gene>
<dbReference type="FunFam" id="3.30.420.40:FF:000148">
    <property type="entry name" value="Actin, alpha skeletal muscle"/>
    <property type="match status" value="1"/>
</dbReference>
<protein>
    <submittedName>
        <fullName evidence="9">Actin Act1</fullName>
    </submittedName>
</protein>
<evidence type="ECO:0000256" key="3">
    <source>
        <dbReference type="ARBA" id="ARBA00022741"/>
    </source>
</evidence>
<evidence type="ECO:0000313" key="10">
    <source>
        <dbReference type="Proteomes" id="UP001152795"/>
    </source>
</evidence>
<feature type="transmembrane region" description="Helical" evidence="8">
    <location>
        <begin position="409"/>
        <end position="429"/>
    </location>
</feature>
<evidence type="ECO:0000256" key="2">
    <source>
        <dbReference type="ARBA" id="ARBA00022490"/>
    </source>
</evidence>
<dbReference type="InterPro" id="IPR043129">
    <property type="entry name" value="ATPase_NBD"/>
</dbReference>
<dbReference type="GO" id="GO:0005524">
    <property type="term" value="F:ATP binding"/>
    <property type="evidence" value="ECO:0007669"/>
    <property type="project" value="UniProtKB-KW"/>
</dbReference>
<evidence type="ECO:0000256" key="7">
    <source>
        <dbReference type="SAM" id="MobiDB-lite"/>
    </source>
</evidence>
<keyword evidence="8" id="KW-1133">Transmembrane helix</keyword>
<name>A0A7D9JET9_PARCT</name>
<feature type="compositionally biased region" description="Basic and acidic residues" evidence="7">
    <location>
        <begin position="45"/>
        <end position="62"/>
    </location>
</feature>
<reference evidence="9" key="1">
    <citation type="submission" date="2020-04" db="EMBL/GenBank/DDBJ databases">
        <authorList>
            <person name="Alioto T."/>
            <person name="Alioto T."/>
            <person name="Gomez Garrido J."/>
        </authorList>
    </citation>
    <scope>NUCLEOTIDE SEQUENCE</scope>
    <source>
        <strain evidence="9">A484AB</strain>
    </source>
</reference>
<dbReference type="Proteomes" id="UP001152795">
    <property type="component" value="Unassembled WGS sequence"/>
</dbReference>
<dbReference type="SMART" id="SM00268">
    <property type="entry name" value="ACTIN"/>
    <property type="match status" value="1"/>
</dbReference>
<proteinExistence type="inferred from homology"/>
<evidence type="ECO:0000256" key="5">
    <source>
        <dbReference type="ARBA" id="ARBA00023212"/>
    </source>
</evidence>
<organism evidence="9 10">
    <name type="scientific">Paramuricea clavata</name>
    <name type="common">Red gorgonian</name>
    <name type="synonym">Violescent sea-whip</name>
    <dbReference type="NCBI Taxonomy" id="317549"/>
    <lineage>
        <taxon>Eukaryota</taxon>
        <taxon>Metazoa</taxon>
        <taxon>Cnidaria</taxon>
        <taxon>Anthozoa</taxon>
        <taxon>Octocorallia</taxon>
        <taxon>Malacalcyonacea</taxon>
        <taxon>Plexauridae</taxon>
        <taxon>Paramuricea</taxon>
    </lineage>
</organism>
<keyword evidence="10" id="KW-1185">Reference proteome</keyword>
<evidence type="ECO:0000313" key="9">
    <source>
        <dbReference type="EMBL" id="CAB4028307.1"/>
    </source>
</evidence>
<keyword evidence="4" id="KW-0067">ATP-binding</keyword>
<feature type="region of interest" description="Disordered" evidence="7">
    <location>
        <begin position="97"/>
        <end position="196"/>
    </location>
</feature>
<comment type="caution">
    <text evidence="9">The sequence shown here is derived from an EMBL/GenBank/DDBJ whole genome shotgun (WGS) entry which is preliminary data.</text>
</comment>
<dbReference type="PANTHER" id="PTHR11937">
    <property type="entry name" value="ACTIN"/>
    <property type="match status" value="1"/>
</dbReference>